<dbReference type="SUPFAM" id="SSF56925">
    <property type="entry name" value="OMPA-like"/>
    <property type="match status" value="1"/>
</dbReference>
<evidence type="ECO:0000256" key="2">
    <source>
        <dbReference type="SAM" id="SignalP"/>
    </source>
</evidence>
<organism evidence="5 6">
    <name type="scientific">Prolixibacter denitrificans</name>
    <dbReference type="NCBI Taxonomy" id="1541063"/>
    <lineage>
        <taxon>Bacteria</taxon>
        <taxon>Pseudomonadati</taxon>
        <taxon>Bacteroidota</taxon>
        <taxon>Bacteroidia</taxon>
        <taxon>Marinilabiliales</taxon>
        <taxon>Prolixibacteraceae</taxon>
        <taxon>Prolixibacter</taxon>
    </lineage>
</organism>
<reference evidence="5 6" key="1">
    <citation type="submission" date="2018-03" db="EMBL/GenBank/DDBJ databases">
        <title>Genomic Encyclopedia of Archaeal and Bacterial Type Strains, Phase II (KMG-II): from individual species to whole genera.</title>
        <authorList>
            <person name="Goeker M."/>
        </authorList>
    </citation>
    <scope>NUCLEOTIDE SEQUENCE [LARGE SCALE GENOMIC DNA]</scope>
    <source>
        <strain evidence="5 6">DSM 27267</strain>
    </source>
</reference>
<feature type="chain" id="PRO_5015158090" evidence="2">
    <location>
        <begin position="19"/>
        <end position="202"/>
    </location>
</feature>
<keyword evidence="1 2" id="KW-0732">Signal</keyword>
<feature type="domain" description="Outer membrane protein beta-barrel" evidence="3">
    <location>
        <begin position="6"/>
        <end position="169"/>
    </location>
</feature>
<dbReference type="EMBL" id="BLAU01000001">
    <property type="protein sequence ID" value="GET20644.1"/>
    <property type="molecule type" value="Genomic_DNA"/>
</dbReference>
<dbReference type="EMBL" id="PYGC01000002">
    <property type="protein sequence ID" value="PSK84471.1"/>
    <property type="molecule type" value="Genomic_DNA"/>
</dbReference>
<dbReference type="Proteomes" id="UP000396862">
    <property type="component" value="Unassembled WGS sequence"/>
</dbReference>
<proteinExistence type="predicted"/>
<gene>
    <name evidence="5" type="ORF">CLV93_102258</name>
    <name evidence="4" type="ORF">JCM18694_08900</name>
</gene>
<name>A0A2P8CHL9_9BACT</name>
<dbReference type="Proteomes" id="UP000240621">
    <property type="component" value="Unassembled WGS sequence"/>
</dbReference>
<dbReference type="OrthoDB" id="1001536at2"/>
<dbReference type="InterPro" id="IPR011250">
    <property type="entry name" value="OMP/PagP_B-barrel"/>
</dbReference>
<protein>
    <submittedName>
        <fullName evidence="5">Outer membrane protein with beta-barrel domain</fullName>
    </submittedName>
</protein>
<evidence type="ECO:0000313" key="5">
    <source>
        <dbReference type="EMBL" id="PSK84471.1"/>
    </source>
</evidence>
<sequence length="202" mass="22885">MKKLFVILLFLLPASLYAQKFYGGLQGGLNATQVEGDLSSGFNKVGIVAGGWVQIDLAPKLWSGLELKYTQKGSRMNPNPKTGELRKYVMRLGYMEMPVTIGYRAEDWLSVLAGVSYNRLVNSREFDNYGDLPPQETLPFKDNTWDVMAGGRFNVLPKLQVDIRYAISLTPIRNLPGQSIVYIRDDQYSRAITTTLFYQIDW</sequence>
<evidence type="ECO:0000313" key="7">
    <source>
        <dbReference type="Proteomes" id="UP000396862"/>
    </source>
</evidence>
<evidence type="ECO:0000313" key="4">
    <source>
        <dbReference type="EMBL" id="GET20644.1"/>
    </source>
</evidence>
<dbReference type="InterPro" id="IPR027385">
    <property type="entry name" value="Beta-barrel_OMP"/>
</dbReference>
<comment type="caution">
    <text evidence="5">The sequence shown here is derived from an EMBL/GenBank/DDBJ whole genome shotgun (WGS) entry which is preliminary data.</text>
</comment>
<feature type="signal peptide" evidence="2">
    <location>
        <begin position="1"/>
        <end position="18"/>
    </location>
</feature>
<evidence type="ECO:0000313" key="6">
    <source>
        <dbReference type="Proteomes" id="UP000240621"/>
    </source>
</evidence>
<evidence type="ECO:0000256" key="1">
    <source>
        <dbReference type="ARBA" id="ARBA00022729"/>
    </source>
</evidence>
<keyword evidence="7" id="KW-1185">Reference proteome</keyword>
<accession>A0A2P8CHL9</accession>
<dbReference type="AlphaFoldDB" id="A0A2P8CHL9"/>
<dbReference type="RefSeq" id="WP_106541067.1">
    <property type="nucleotide sequence ID" value="NZ_BLAU01000001.1"/>
</dbReference>
<reference evidence="4 7" key="2">
    <citation type="submission" date="2019-10" db="EMBL/GenBank/DDBJ databases">
        <title>Prolixibacter strains distinguished by the presence of nitrate reductase genes were adept at nitrate-dependent anaerobic corrosion of metallic iron and carbon steel.</title>
        <authorList>
            <person name="Iino T."/>
            <person name="Shono N."/>
            <person name="Ito K."/>
            <person name="Nakamura R."/>
            <person name="Sueoka K."/>
            <person name="Harayama S."/>
            <person name="Ohkuma M."/>
        </authorList>
    </citation>
    <scope>NUCLEOTIDE SEQUENCE [LARGE SCALE GENOMIC DNA]</scope>
    <source>
        <strain evidence="4 7">MIC1-1</strain>
    </source>
</reference>
<evidence type="ECO:0000259" key="3">
    <source>
        <dbReference type="Pfam" id="PF13505"/>
    </source>
</evidence>
<dbReference type="Pfam" id="PF13505">
    <property type="entry name" value="OMP_b-brl"/>
    <property type="match status" value="1"/>
</dbReference>